<feature type="region of interest" description="Disordered" evidence="2">
    <location>
        <begin position="1"/>
        <end position="23"/>
    </location>
</feature>
<dbReference type="VEuPathDB" id="FungiDB:PC110_g17139"/>
<feature type="region of interest" description="Disordered" evidence="2">
    <location>
        <begin position="275"/>
        <end position="327"/>
    </location>
</feature>
<accession>A0A8T1DZ87</accession>
<reference evidence="3" key="1">
    <citation type="submission" date="2018-10" db="EMBL/GenBank/DDBJ databases">
        <title>Effector identification in a new, highly contiguous assembly of the strawberry crown rot pathogen Phytophthora cactorum.</title>
        <authorList>
            <person name="Armitage A.D."/>
            <person name="Nellist C.F."/>
            <person name="Bates H."/>
            <person name="Vickerstaff R.J."/>
            <person name="Harrison R.J."/>
        </authorList>
    </citation>
    <scope>NUCLEOTIDE SEQUENCE</scope>
    <source>
        <strain evidence="3">4040</strain>
    </source>
</reference>
<gene>
    <name evidence="3" type="ORF">PC117_g8059</name>
</gene>
<name>A0A8T1DZ87_9STRA</name>
<evidence type="ECO:0000256" key="1">
    <source>
        <dbReference type="SAM" id="Coils"/>
    </source>
</evidence>
<dbReference type="EMBL" id="RCMK01000170">
    <property type="protein sequence ID" value="KAG2945956.1"/>
    <property type="molecule type" value="Genomic_DNA"/>
</dbReference>
<dbReference type="Proteomes" id="UP000736787">
    <property type="component" value="Unassembled WGS sequence"/>
</dbReference>
<evidence type="ECO:0000256" key="2">
    <source>
        <dbReference type="SAM" id="MobiDB-lite"/>
    </source>
</evidence>
<dbReference type="VEuPathDB" id="FungiDB:PC110_g17138"/>
<proteinExistence type="predicted"/>
<feature type="coiled-coil region" evidence="1">
    <location>
        <begin position="337"/>
        <end position="364"/>
    </location>
</feature>
<protein>
    <submittedName>
        <fullName evidence="3">Uncharacterized protein</fullName>
    </submittedName>
</protein>
<keyword evidence="1" id="KW-0175">Coiled coil</keyword>
<evidence type="ECO:0000313" key="3">
    <source>
        <dbReference type="EMBL" id="KAG2945956.1"/>
    </source>
</evidence>
<evidence type="ECO:0000313" key="4">
    <source>
        <dbReference type="Proteomes" id="UP000736787"/>
    </source>
</evidence>
<sequence length="713" mass="81108">MQGSSPFAVPKGGPSSASISNLLWTPPPLQLANVSKAAKLSEPKGGKRHRELNPELRSRTYYRRKEEKEMLEKKLQAMNIHLEHLRRRGEGENDEVTTRLRQNQELRDSIRGQRTIFANAQSIISEFLRAGDHSRYEPVIRLGTDPRARYNTLLSMKQQRLQEALYFLAERSRYMAMDTDFTDLQRFQSDNGDVCLARFDIKPLPKAQTFTPENILDYRDYDELTQKWRSQRINQQAPFQNSSPASAHALLSLMQSVAPPLSASLWKVDIKSDTPSAASSSLTSSPVGKSEIEEEQTAATKQNVATVAKGKQKNKNIKETQPKKPRKRTYYMRKEELAVLGKEYEKLQAEMQKYKRQNGILEDRVKMRRQEEENRGIRNVIHAQRLAFANTQSMIAQYMRVQEHSPFETFIQLGKDPVERHATLLAMKKRKLHDALQFLVARRRFMDPSTAFSDNQKFENAHGDFCYMGFDVTPFAGVRSARTVFDVLLNFSYNLEISLSELLGDITIKENDDHWDPSVSQQRLVTNVANLAEMETNSAMFSEYLERNGPAALGVELPHDSEDLGALGHGDELGVIACDFVNEDELYPYLSGRRIRQDVTVLMLVSTCMRPKVRPITLTGPVEMERVVILTRWSLLRIRKSSIHLPFEATQRLRNGIEQVGEAMLNNVRYALAPREPTLPSGDLPPTAIPPVAAAMLPPPPAFGTLPPLSRRY</sequence>
<feature type="compositionally biased region" description="Low complexity" evidence="2">
    <location>
        <begin position="275"/>
        <end position="286"/>
    </location>
</feature>
<organism evidence="3 4">
    <name type="scientific">Phytophthora cactorum</name>
    <dbReference type="NCBI Taxonomy" id="29920"/>
    <lineage>
        <taxon>Eukaryota</taxon>
        <taxon>Sar</taxon>
        <taxon>Stramenopiles</taxon>
        <taxon>Oomycota</taxon>
        <taxon>Peronosporomycetes</taxon>
        <taxon>Peronosporales</taxon>
        <taxon>Peronosporaceae</taxon>
        <taxon>Phytophthora</taxon>
    </lineage>
</organism>
<dbReference type="AlphaFoldDB" id="A0A8T1DZ87"/>
<comment type="caution">
    <text evidence="3">The sequence shown here is derived from an EMBL/GenBank/DDBJ whole genome shotgun (WGS) entry which is preliminary data.</text>
</comment>